<evidence type="ECO:0000256" key="1">
    <source>
        <dbReference type="SAM" id="MobiDB-lite"/>
    </source>
</evidence>
<name>A0A0J7IVW9_9FLAO</name>
<sequence>MKLRYIEEPSLQFGTSHHICPKSGIYTYNPFDITQVRPEKITIGIVGKGESVDKVLEWLESCKSHINGKQSKTPHPNLFMNFCGFNKNVGFKCEIAYDDTYLRKLNNSDIEKIIKEKNSLEETITEVTNLYLSEIKFLSKNKKPDVILCALPENLMKHIMESKPKTNDEEGEETVEKDFDDEDVSKKEQNFRRNLKAKAMQYNIPIQIIRDRISKPTAEMQDPATIAWNFFTALYYKASGTPWALIRKDSAETTCYAGISFFKSRDKKSTQTSIAQIFNELGKGVILRGEEITLKKNDRTPHLDDQQAYNLLTQSLKEYYDAVKIFPKRLVLHKTSNFNEDEVYGFIQAAKELHINQIDLVSIQTSDIRLYRSGNYPPMRGTQFTMSDKHHLLYTRGSVPYYETYPGRYIPRAIEIKLATYDESPNVICDEILALTKMNWNNTQFDRQMPITIECARNVGEILKYLTPDDNMQLKYSFYM</sequence>
<keyword evidence="3" id="KW-1185">Reference proteome</keyword>
<feature type="region of interest" description="Disordered" evidence="1">
    <location>
        <begin position="161"/>
        <end position="183"/>
    </location>
</feature>
<dbReference type="InterPro" id="IPR036397">
    <property type="entry name" value="RNaseH_sf"/>
</dbReference>
<feature type="compositionally biased region" description="Acidic residues" evidence="1">
    <location>
        <begin position="169"/>
        <end position="183"/>
    </location>
</feature>
<dbReference type="EMBL" id="LFNG01000033">
    <property type="protein sequence ID" value="KMQ70112.1"/>
    <property type="molecule type" value="Genomic_DNA"/>
</dbReference>
<dbReference type="Proteomes" id="UP000035900">
    <property type="component" value="Unassembled WGS sequence"/>
</dbReference>
<reference evidence="2 3" key="1">
    <citation type="journal article" date="2004" name="Int. J. Syst. Evol. Microbiol.">
        <title>Kaistella koreensis gen. nov., sp. nov., a novel member of the Chryseobacterium-Bergeyella-Riemerella branch.</title>
        <authorList>
            <person name="Kim M.K."/>
            <person name="Im W.T."/>
            <person name="Shin Y.K."/>
            <person name="Lim J.H."/>
            <person name="Kim S.H."/>
            <person name="Lee B.C."/>
            <person name="Park M.Y."/>
            <person name="Lee K.Y."/>
            <person name="Lee S.T."/>
        </authorList>
    </citation>
    <scope>NUCLEOTIDE SEQUENCE [LARGE SCALE GENOMIC DNA]</scope>
    <source>
        <strain evidence="2 3">CCUG 49689</strain>
    </source>
</reference>
<dbReference type="AlphaFoldDB" id="A0A0J7IVW9"/>
<dbReference type="Gene3D" id="3.30.420.10">
    <property type="entry name" value="Ribonuclease H-like superfamily/Ribonuclease H"/>
    <property type="match status" value="1"/>
</dbReference>
<dbReference type="OrthoDB" id="530017at2"/>
<evidence type="ECO:0000313" key="2">
    <source>
        <dbReference type="EMBL" id="KMQ70112.1"/>
    </source>
</evidence>
<comment type="caution">
    <text evidence="2">The sequence shown here is derived from an EMBL/GenBank/DDBJ whole genome shotgun (WGS) entry which is preliminary data.</text>
</comment>
<protein>
    <recommendedName>
        <fullName evidence="4">Piwi domain-containing protein</fullName>
    </recommendedName>
</protein>
<dbReference type="SUPFAM" id="SSF53098">
    <property type="entry name" value="Ribonuclease H-like"/>
    <property type="match status" value="1"/>
</dbReference>
<dbReference type="SMR" id="A0A0J7IVW9"/>
<dbReference type="InterPro" id="IPR012337">
    <property type="entry name" value="RNaseH-like_sf"/>
</dbReference>
<dbReference type="PATRIC" id="fig|1304281.5.peg.3047"/>
<evidence type="ECO:0000313" key="3">
    <source>
        <dbReference type="Proteomes" id="UP000035900"/>
    </source>
</evidence>
<gene>
    <name evidence="2" type="ORF">ACM44_14040</name>
</gene>
<evidence type="ECO:0008006" key="4">
    <source>
        <dbReference type="Google" id="ProtNLM"/>
    </source>
</evidence>
<proteinExistence type="predicted"/>
<organism evidence="2 3">
    <name type="scientific">Chryseobacterium koreense CCUG 49689</name>
    <dbReference type="NCBI Taxonomy" id="1304281"/>
    <lineage>
        <taxon>Bacteria</taxon>
        <taxon>Pseudomonadati</taxon>
        <taxon>Bacteroidota</taxon>
        <taxon>Flavobacteriia</taxon>
        <taxon>Flavobacteriales</taxon>
        <taxon>Weeksellaceae</taxon>
        <taxon>Chryseobacterium group</taxon>
        <taxon>Chryseobacterium</taxon>
    </lineage>
</organism>
<accession>A0A0J7IVW9</accession>
<dbReference type="GO" id="GO:0003676">
    <property type="term" value="F:nucleic acid binding"/>
    <property type="evidence" value="ECO:0007669"/>
    <property type="project" value="InterPro"/>
</dbReference>
<dbReference type="RefSeq" id="WP_048500688.1">
    <property type="nucleotide sequence ID" value="NZ_LFNG01000033.1"/>
</dbReference>
<dbReference type="CDD" id="cd04659">
    <property type="entry name" value="Piwi_piwi-like_ProArk"/>
    <property type="match status" value="1"/>
</dbReference>
<dbReference type="STRING" id="1304281.ACM44_14040"/>